<dbReference type="AlphaFoldDB" id="A0AAT9GS81"/>
<protein>
    <submittedName>
        <fullName evidence="1">Uncharacterized protein</fullName>
    </submittedName>
</protein>
<name>A0AAT9GS81_9CREN</name>
<dbReference type="KEGG" id="sjv:SJAV_16730"/>
<accession>A0AAT9GS81</accession>
<evidence type="ECO:0000313" key="1">
    <source>
        <dbReference type="EMBL" id="BFH73729.1"/>
    </source>
</evidence>
<sequence length="184" mass="21642">MTKVLFLTKDKKFYYDDGKIKEVKNIKDLNGVEIRFARAMLVYDTDLPLSYFVEELGNVTIGNYTLSQLTQLLYFRNSIVFVDHEKKKIQIFLEKKEIIELPYSSLDFLRYYFAKIGRILLESVSFDYFEALSDSEINKSIFTNKTFSQVSTTMSRPNFNSLRRKLINNIINVLSFGRKQMKST</sequence>
<gene>
    <name evidence="1" type="ORF">SJAV_16730</name>
</gene>
<organism evidence="1">
    <name type="scientific">Sulfurisphaera javensis</name>
    <dbReference type="NCBI Taxonomy" id="2049879"/>
    <lineage>
        <taxon>Archaea</taxon>
        <taxon>Thermoproteota</taxon>
        <taxon>Thermoprotei</taxon>
        <taxon>Sulfolobales</taxon>
        <taxon>Sulfolobaceae</taxon>
        <taxon>Sulfurisphaera</taxon>
    </lineage>
</organism>
<reference evidence="1" key="1">
    <citation type="submission" date="2024-03" db="EMBL/GenBank/DDBJ databases">
        <title>Complete genome sequence of Sulfurisphaera javensis strain KD-1.</title>
        <authorList>
            <person name="Sakai H."/>
            <person name="Nur N."/>
            <person name="Suwanto A."/>
            <person name="Kurosawa N."/>
        </authorList>
    </citation>
    <scope>NUCLEOTIDE SEQUENCE</scope>
    <source>
        <strain evidence="1">KD-1</strain>
    </source>
</reference>
<proteinExistence type="predicted"/>
<dbReference type="EMBL" id="AP031322">
    <property type="protein sequence ID" value="BFH73729.1"/>
    <property type="molecule type" value="Genomic_DNA"/>
</dbReference>